<feature type="region of interest" description="Disordered" evidence="7">
    <location>
        <begin position="1"/>
        <end position="31"/>
    </location>
</feature>
<dbReference type="PANTHER" id="PTHR11211:SF40">
    <property type="entry name" value="MIRROR, ISOFORM C"/>
    <property type="match status" value="1"/>
</dbReference>
<dbReference type="GO" id="GO:0030182">
    <property type="term" value="P:neuron differentiation"/>
    <property type="evidence" value="ECO:0007669"/>
    <property type="project" value="TreeGrafter"/>
</dbReference>
<feature type="domain" description="Homeobox" evidence="8">
    <location>
        <begin position="189"/>
        <end position="252"/>
    </location>
</feature>
<sequence>MYTYANGDIRSSDPATTHIAGNSFPHPHPHEQSVSAYLRPILYPLLLSDVYFSETRNPMDGFRSLWREPNRREIPQSSYSTPQNVPWQDTNSSSYHERNDEWRTATEQIVPIQNLHISSNDQFHSSVSCDPSFPNLSQLESFQSPSSFNPSVHIEINHPLPPTRTTNLQLNEHGLENEHEDQMEDAEDQESRNRRRNVTRESTRHLKKWLNAHLSNPYPNKGEKIMLSILSGMSITQVSTWFANARRRIKKENQITWNSSARSPPENSGLTSEISVNPTMNFQPQNPQLSNNWELGGSVESATQTAANCDWTWQGQHGTQHSSHQNHFLNVYSSYFSQA</sequence>
<dbReference type="AlphaFoldDB" id="A0A0R3SE54"/>
<gene>
    <name evidence="9" type="ORF">HDID_LOCUS3025</name>
</gene>
<evidence type="ECO:0000256" key="7">
    <source>
        <dbReference type="SAM" id="MobiDB-lite"/>
    </source>
</evidence>
<dbReference type="PROSITE" id="PS50071">
    <property type="entry name" value="HOMEOBOX_2"/>
    <property type="match status" value="1"/>
</dbReference>
<dbReference type="WBParaSite" id="HDID_0000302701-mRNA-1">
    <property type="protein sequence ID" value="HDID_0000302701-mRNA-1"/>
    <property type="gene ID" value="HDID_0000302701"/>
</dbReference>
<accession>A0A0R3SE54</accession>
<evidence type="ECO:0000313" key="9">
    <source>
        <dbReference type="EMBL" id="VDL25700.1"/>
    </source>
</evidence>
<evidence type="ECO:0000256" key="4">
    <source>
        <dbReference type="ARBA" id="ARBA00023155"/>
    </source>
</evidence>
<keyword evidence="5 6" id="KW-0539">Nucleus</keyword>
<feature type="compositionally biased region" description="Acidic residues" evidence="7">
    <location>
        <begin position="178"/>
        <end position="188"/>
    </location>
</feature>
<evidence type="ECO:0000259" key="8">
    <source>
        <dbReference type="PROSITE" id="PS50071"/>
    </source>
</evidence>
<evidence type="ECO:0000256" key="3">
    <source>
        <dbReference type="ARBA" id="ARBA00023125"/>
    </source>
</evidence>
<comment type="similarity">
    <text evidence="2">Belongs to the TALE/IRO homeobox family.</text>
</comment>
<feature type="region of interest" description="Disordered" evidence="7">
    <location>
        <begin position="177"/>
        <end position="202"/>
    </location>
</feature>
<proteinExistence type="inferred from homology"/>
<organism evidence="11">
    <name type="scientific">Hymenolepis diminuta</name>
    <name type="common">Rat tapeworm</name>
    <dbReference type="NCBI Taxonomy" id="6216"/>
    <lineage>
        <taxon>Eukaryota</taxon>
        <taxon>Metazoa</taxon>
        <taxon>Spiralia</taxon>
        <taxon>Lophotrochozoa</taxon>
        <taxon>Platyhelminthes</taxon>
        <taxon>Cestoda</taxon>
        <taxon>Eucestoda</taxon>
        <taxon>Cyclophyllidea</taxon>
        <taxon>Hymenolepididae</taxon>
        <taxon>Hymenolepis</taxon>
    </lineage>
</organism>
<evidence type="ECO:0000256" key="1">
    <source>
        <dbReference type="ARBA" id="ARBA00004123"/>
    </source>
</evidence>
<dbReference type="InterPro" id="IPR008422">
    <property type="entry name" value="KN_HD"/>
</dbReference>
<dbReference type="Proteomes" id="UP000274504">
    <property type="component" value="Unassembled WGS sequence"/>
</dbReference>
<reference evidence="9 10" key="2">
    <citation type="submission" date="2018-11" db="EMBL/GenBank/DDBJ databases">
        <authorList>
            <consortium name="Pathogen Informatics"/>
        </authorList>
    </citation>
    <scope>NUCLEOTIDE SEQUENCE [LARGE SCALE GENOMIC DNA]</scope>
</reference>
<evidence type="ECO:0000313" key="10">
    <source>
        <dbReference type="Proteomes" id="UP000274504"/>
    </source>
</evidence>
<dbReference type="InterPro" id="IPR017970">
    <property type="entry name" value="Homeobox_CS"/>
</dbReference>
<dbReference type="GO" id="GO:0005634">
    <property type="term" value="C:nucleus"/>
    <property type="evidence" value="ECO:0007669"/>
    <property type="project" value="UniProtKB-SubCell"/>
</dbReference>
<dbReference type="OrthoDB" id="5399138at2759"/>
<evidence type="ECO:0000256" key="2">
    <source>
        <dbReference type="ARBA" id="ARBA00008446"/>
    </source>
</evidence>
<evidence type="ECO:0000256" key="6">
    <source>
        <dbReference type="PROSITE-ProRule" id="PRU00108"/>
    </source>
</evidence>
<dbReference type="PROSITE" id="PS00027">
    <property type="entry name" value="HOMEOBOX_1"/>
    <property type="match status" value="1"/>
</dbReference>
<dbReference type="SUPFAM" id="SSF46689">
    <property type="entry name" value="Homeodomain-like"/>
    <property type="match status" value="1"/>
</dbReference>
<dbReference type="InterPro" id="IPR001356">
    <property type="entry name" value="HD"/>
</dbReference>
<keyword evidence="3 6" id="KW-0238">DNA-binding</keyword>
<name>A0A0R3SE54_HYMDI</name>
<comment type="subcellular location">
    <subcellularLocation>
        <location evidence="1 6">Nucleus</location>
    </subcellularLocation>
</comment>
<reference evidence="11" key="1">
    <citation type="submission" date="2017-02" db="UniProtKB">
        <authorList>
            <consortium name="WormBaseParasite"/>
        </authorList>
    </citation>
    <scope>IDENTIFICATION</scope>
</reference>
<dbReference type="SMART" id="SM00389">
    <property type="entry name" value="HOX"/>
    <property type="match status" value="1"/>
</dbReference>
<dbReference type="PANTHER" id="PTHR11211">
    <property type="entry name" value="IROQUOIS-CLASS HOMEODOMAIN PROTEIN IRX"/>
    <property type="match status" value="1"/>
</dbReference>
<evidence type="ECO:0000256" key="5">
    <source>
        <dbReference type="ARBA" id="ARBA00023242"/>
    </source>
</evidence>
<dbReference type="EMBL" id="UYSG01000843">
    <property type="protein sequence ID" value="VDL25700.1"/>
    <property type="molecule type" value="Genomic_DNA"/>
</dbReference>
<feature type="region of interest" description="Disordered" evidence="7">
    <location>
        <begin position="73"/>
        <end position="95"/>
    </location>
</feature>
<dbReference type="InterPro" id="IPR009057">
    <property type="entry name" value="Homeodomain-like_sf"/>
</dbReference>
<protein>
    <submittedName>
        <fullName evidence="11">Homeobox domain-containing protein</fullName>
    </submittedName>
</protein>
<dbReference type="GO" id="GO:0048468">
    <property type="term" value="P:cell development"/>
    <property type="evidence" value="ECO:0007669"/>
    <property type="project" value="TreeGrafter"/>
</dbReference>
<keyword evidence="4 6" id="KW-0371">Homeobox</keyword>
<feature type="compositionally biased region" description="Polar residues" evidence="7">
    <location>
        <begin position="75"/>
        <end position="94"/>
    </location>
</feature>
<dbReference type="GO" id="GO:0000978">
    <property type="term" value="F:RNA polymerase II cis-regulatory region sequence-specific DNA binding"/>
    <property type="evidence" value="ECO:0007669"/>
    <property type="project" value="TreeGrafter"/>
</dbReference>
<dbReference type="GO" id="GO:0000981">
    <property type="term" value="F:DNA-binding transcription factor activity, RNA polymerase II-specific"/>
    <property type="evidence" value="ECO:0007669"/>
    <property type="project" value="InterPro"/>
</dbReference>
<dbReference type="CDD" id="cd00086">
    <property type="entry name" value="homeodomain"/>
    <property type="match status" value="1"/>
</dbReference>
<dbReference type="Pfam" id="PF05920">
    <property type="entry name" value="Homeobox_KN"/>
    <property type="match status" value="1"/>
</dbReference>
<evidence type="ECO:0000313" key="11">
    <source>
        <dbReference type="WBParaSite" id="HDID_0000302701-mRNA-1"/>
    </source>
</evidence>
<feature type="DNA-binding region" description="Homeobox" evidence="6">
    <location>
        <begin position="191"/>
        <end position="253"/>
    </location>
</feature>
<dbReference type="STRING" id="6216.A0A0R3SE54"/>
<dbReference type="Gene3D" id="1.10.10.60">
    <property type="entry name" value="Homeodomain-like"/>
    <property type="match status" value="1"/>
</dbReference>